<proteinExistence type="predicted"/>
<evidence type="ECO:0000256" key="2">
    <source>
        <dbReference type="ARBA" id="ARBA00022692"/>
    </source>
</evidence>
<feature type="region of interest" description="Disordered" evidence="5">
    <location>
        <begin position="1"/>
        <end position="105"/>
    </location>
</feature>
<feature type="domain" description="Major facilitator superfamily (MFS) profile" evidence="7">
    <location>
        <begin position="139"/>
        <end position="569"/>
    </location>
</feature>
<evidence type="ECO:0000256" key="6">
    <source>
        <dbReference type="SAM" id="Phobius"/>
    </source>
</evidence>
<feature type="transmembrane region" description="Helical" evidence="6">
    <location>
        <begin position="330"/>
        <end position="349"/>
    </location>
</feature>
<keyword evidence="9" id="KW-1185">Reference proteome</keyword>
<feature type="transmembrane region" description="Helical" evidence="6">
    <location>
        <begin position="240"/>
        <end position="263"/>
    </location>
</feature>
<dbReference type="InterPro" id="IPR005828">
    <property type="entry name" value="MFS_sugar_transport-like"/>
</dbReference>
<evidence type="ECO:0000256" key="4">
    <source>
        <dbReference type="ARBA" id="ARBA00023136"/>
    </source>
</evidence>
<dbReference type="PROSITE" id="PS50850">
    <property type="entry name" value="MFS"/>
    <property type="match status" value="1"/>
</dbReference>
<comment type="subcellular location">
    <subcellularLocation>
        <location evidence="1">Membrane</location>
        <topology evidence="1">Multi-pass membrane protein</topology>
    </subcellularLocation>
</comment>
<protein>
    <submittedName>
        <fullName evidence="8">G3697 protein</fullName>
    </submittedName>
</protein>
<feature type="transmembrane region" description="Helical" evidence="6">
    <location>
        <begin position="487"/>
        <end position="507"/>
    </location>
</feature>
<evidence type="ECO:0000313" key="8">
    <source>
        <dbReference type="EMBL" id="CAL5221495.1"/>
    </source>
</evidence>
<feature type="compositionally biased region" description="Low complexity" evidence="5">
    <location>
        <begin position="1"/>
        <end position="15"/>
    </location>
</feature>
<dbReference type="EMBL" id="CAXHTA020000005">
    <property type="protein sequence ID" value="CAL5221495.1"/>
    <property type="molecule type" value="Genomic_DNA"/>
</dbReference>
<evidence type="ECO:0000259" key="7">
    <source>
        <dbReference type="PROSITE" id="PS50850"/>
    </source>
</evidence>
<evidence type="ECO:0000256" key="5">
    <source>
        <dbReference type="SAM" id="MobiDB-lite"/>
    </source>
</evidence>
<feature type="transmembrane region" description="Helical" evidence="6">
    <location>
        <begin position="422"/>
        <end position="443"/>
    </location>
</feature>
<accession>A0ABP1FNE8</accession>
<dbReference type="PANTHER" id="PTHR24064">
    <property type="entry name" value="SOLUTE CARRIER FAMILY 22 MEMBER"/>
    <property type="match status" value="1"/>
</dbReference>
<dbReference type="Pfam" id="PF00083">
    <property type="entry name" value="Sugar_tr"/>
    <property type="match status" value="2"/>
</dbReference>
<feature type="transmembrane region" description="Helical" evidence="6">
    <location>
        <begin position="375"/>
        <end position="394"/>
    </location>
</feature>
<keyword evidence="2 6" id="KW-0812">Transmembrane</keyword>
<feature type="transmembrane region" description="Helical" evidence="6">
    <location>
        <begin position="547"/>
        <end position="565"/>
    </location>
</feature>
<evidence type="ECO:0000313" key="9">
    <source>
        <dbReference type="Proteomes" id="UP001497392"/>
    </source>
</evidence>
<feature type="transmembrane region" description="Helical" evidence="6">
    <location>
        <begin position="455"/>
        <end position="475"/>
    </location>
</feature>
<dbReference type="SUPFAM" id="SSF103473">
    <property type="entry name" value="MFS general substrate transporter"/>
    <property type="match status" value="1"/>
</dbReference>
<keyword evidence="4 6" id="KW-0472">Membrane</keyword>
<feature type="transmembrane region" description="Helical" evidence="6">
    <location>
        <begin position="217"/>
        <end position="234"/>
    </location>
</feature>
<keyword evidence="3 6" id="KW-1133">Transmembrane helix</keyword>
<gene>
    <name evidence="8" type="primary">g3697</name>
    <name evidence="8" type="ORF">VP750_LOCUS3154</name>
</gene>
<reference evidence="8 9" key="1">
    <citation type="submission" date="2024-06" db="EMBL/GenBank/DDBJ databases">
        <authorList>
            <person name="Kraege A."/>
            <person name="Thomma B."/>
        </authorList>
    </citation>
    <scope>NUCLEOTIDE SEQUENCE [LARGE SCALE GENOMIC DNA]</scope>
</reference>
<sequence>MYQGEGEGKGLLQGEDSTPAGELGFQERSLKARRLWSTADKTASTARRDQAAVTGKPQEERSMSGYEDATNGNGPAGLEVDGGAVKQPLKPKASGKGDLSSPSYDRNSMVGSVLESYEDADIPFFWFHSIGAFWRWFTEWSIPGLGMFCEAYFIFSIGNIRPLITAEYPECWKTYEQCSKTLTQAPDYTQIIGIILGMCLLGAIGDRIGRRKGSITTASIMLFGAIMLTVQNGVTMKGFTVMYMVSQLVFGFGVGGEYPMAAGSAAERAEAGGAEKAKKRGREVVLTFSMQGIGNFVNTGVLIVLLVIFQCAKPDHSNKLHPYAPHLLSGVWRTAFGLGIIPLLFILYWRVYRLRESAVWAANQSNRNRGRETGLLFYHFWHRLLATCGGWFLWDFSFYGNKVFQSSFIQILSPGASLLTTLLWTLLNSGCALVGYYFSAALVDNPMVGRLRIQIFGFLGVGALFMVSAGAYGPLTTKGGIGTFQFIYFFSSFVGQFGPNCTTFLLAGELYPTQVRTTAHGMSAGTAKVGALWAAVWFNYLGSRQKFWLTASFNFGGALLTALFMPDPLRLSLTELDRRFAYISEGKAYHGEAVNPKGLSLWERMMGFSKNHDPQLDAADLQQEKGAARHTTV</sequence>
<comment type="caution">
    <text evidence="8">The sequence shown here is derived from an EMBL/GenBank/DDBJ whole genome shotgun (WGS) entry which is preliminary data.</text>
</comment>
<feature type="transmembrane region" description="Helical" evidence="6">
    <location>
        <begin position="284"/>
        <end position="310"/>
    </location>
</feature>
<dbReference type="InterPro" id="IPR020846">
    <property type="entry name" value="MFS_dom"/>
</dbReference>
<dbReference type="Proteomes" id="UP001497392">
    <property type="component" value="Unassembled WGS sequence"/>
</dbReference>
<name>A0ABP1FNE8_9CHLO</name>
<evidence type="ECO:0000256" key="1">
    <source>
        <dbReference type="ARBA" id="ARBA00004141"/>
    </source>
</evidence>
<organism evidence="8 9">
    <name type="scientific">Coccomyxa viridis</name>
    <dbReference type="NCBI Taxonomy" id="1274662"/>
    <lineage>
        <taxon>Eukaryota</taxon>
        <taxon>Viridiplantae</taxon>
        <taxon>Chlorophyta</taxon>
        <taxon>core chlorophytes</taxon>
        <taxon>Trebouxiophyceae</taxon>
        <taxon>Trebouxiophyceae incertae sedis</taxon>
        <taxon>Coccomyxaceae</taxon>
        <taxon>Coccomyxa</taxon>
    </lineage>
</organism>
<evidence type="ECO:0000256" key="3">
    <source>
        <dbReference type="ARBA" id="ARBA00022989"/>
    </source>
</evidence>
<feature type="transmembrane region" description="Helical" evidence="6">
    <location>
        <begin position="188"/>
        <end position="205"/>
    </location>
</feature>
<dbReference type="InterPro" id="IPR036259">
    <property type="entry name" value="MFS_trans_sf"/>
</dbReference>
<dbReference type="Gene3D" id="1.20.1250.20">
    <property type="entry name" value="MFS general substrate transporter like domains"/>
    <property type="match status" value="1"/>
</dbReference>